<gene>
    <name evidence="8" type="primary">SPATA4</name>
</gene>
<comment type="subcellular location">
    <subcellularLocation>
        <location evidence="1">Nucleus</location>
    </subcellularLocation>
</comment>
<feature type="compositionally biased region" description="Polar residues" evidence="5">
    <location>
        <begin position="260"/>
        <end position="269"/>
    </location>
</feature>
<keyword evidence="7" id="KW-1185">Reference proteome</keyword>
<dbReference type="GO" id="GO:0008017">
    <property type="term" value="F:microtubule binding"/>
    <property type="evidence" value="ECO:0007669"/>
    <property type="project" value="TreeGrafter"/>
</dbReference>
<evidence type="ECO:0000259" key="6">
    <source>
        <dbReference type="PROSITE" id="PS50021"/>
    </source>
</evidence>
<feature type="region of interest" description="Disordered" evidence="5">
    <location>
        <begin position="127"/>
        <end position="149"/>
    </location>
</feature>
<feature type="compositionally biased region" description="Polar residues" evidence="5">
    <location>
        <begin position="242"/>
        <end position="251"/>
    </location>
</feature>
<comment type="function">
    <text evidence="3">May play a role in apoptosis regulation.</text>
</comment>
<evidence type="ECO:0000256" key="2">
    <source>
        <dbReference type="ARBA" id="ARBA00023242"/>
    </source>
</evidence>
<evidence type="ECO:0000313" key="7">
    <source>
        <dbReference type="Proteomes" id="UP001318040"/>
    </source>
</evidence>
<dbReference type="InterPro" id="IPR010441">
    <property type="entry name" value="CH_2"/>
</dbReference>
<dbReference type="PROSITE" id="PS50021">
    <property type="entry name" value="CH"/>
    <property type="match status" value="1"/>
</dbReference>
<feature type="region of interest" description="Disordered" evidence="5">
    <location>
        <begin position="228"/>
        <end position="289"/>
    </location>
</feature>
<dbReference type="InterPro" id="IPR036872">
    <property type="entry name" value="CH_dom_sf"/>
</dbReference>
<dbReference type="InterPro" id="IPR001715">
    <property type="entry name" value="CH_dom"/>
</dbReference>
<dbReference type="SUPFAM" id="SSF47576">
    <property type="entry name" value="Calponin-homology domain, CH-domain"/>
    <property type="match status" value="1"/>
</dbReference>
<dbReference type="GO" id="GO:0005634">
    <property type="term" value="C:nucleus"/>
    <property type="evidence" value="ECO:0007669"/>
    <property type="project" value="UniProtKB-SubCell"/>
</dbReference>
<dbReference type="PANTHER" id="PTHR12509:SF8">
    <property type="entry name" value="SPERMATOGENESIS-ASSOCIATED PROTEIN 4"/>
    <property type="match status" value="1"/>
</dbReference>
<evidence type="ECO:0000256" key="4">
    <source>
        <dbReference type="ARBA" id="ARBA00071322"/>
    </source>
</evidence>
<protein>
    <recommendedName>
        <fullName evidence="4">Spermatogenesis-associated protein 4</fullName>
    </recommendedName>
</protein>
<feature type="compositionally biased region" description="Polar residues" evidence="5">
    <location>
        <begin position="137"/>
        <end position="147"/>
    </location>
</feature>
<feature type="domain" description="Calponin-homology (CH)" evidence="6">
    <location>
        <begin position="11"/>
        <end position="115"/>
    </location>
</feature>
<dbReference type="InterPro" id="IPR052111">
    <property type="entry name" value="Spermatogenesis_Ciliary_MAP"/>
</dbReference>
<accession>A0AAJ7T9D3</accession>
<dbReference type="Gene3D" id="1.10.418.10">
    <property type="entry name" value="Calponin-like domain"/>
    <property type="match status" value="1"/>
</dbReference>
<dbReference type="AlphaFoldDB" id="A0AAJ7T9D3"/>
<dbReference type="Proteomes" id="UP001318040">
    <property type="component" value="Chromosome 18"/>
</dbReference>
<dbReference type="CTD" id="132851"/>
<dbReference type="KEGG" id="pmrn:116943627"/>
<evidence type="ECO:0000256" key="5">
    <source>
        <dbReference type="SAM" id="MobiDB-lite"/>
    </source>
</evidence>
<dbReference type="PANTHER" id="PTHR12509">
    <property type="entry name" value="SPERMATOGENESIS-ASSOCIATED 4-RELATED"/>
    <property type="match status" value="1"/>
</dbReference>
<evidence type="ECO:0000313" key="8">
    <source>
        <dbReference type="RefSeq" id="XP_032812538.1"/>
    </source>
</evidence>
<dbReference type="FunFam" id="1.10.418.10:FF:000061">
    <property type="entry name" value="Spermatogenesis associated 4"/>
    <property type="match status" value="1"/>
</dbReference>
<sequence>MSLVESLPRRTGLSREVFRWLQSLDLTVQFRNARRDLSNGLVLAEIFSWYYPGDLLMHSFQPGESLASKLANWSLLHRFFAKRGLAFSKELTDGTLHRKPGAAEQLLQRVYSTLTNRRVKSINGGEGAMSEERAVGSTGTVQESNSEAPRFTDARYQQALPMHARSTASQALKSNVRLTQLLAEPSEVATRQRAEVVLRDHLAQRRREREQDPCRFDVRPTLGELAVRLPPLSAERPRDTGSGASLTSSVNDSRRDTGNRQRPQATVQLRGSVGSGGSPREIHVRQSSGFSAALHSTTASVVSSH</sequence>
<dbReference type="GO" id="GO:0051493">
    <property type="term" value="P:regulation of cytoskeleton organization"/>
    <property type="evidence" value="ECO:0007669"/>
    <property type="project" value="TreeGrafter"/>
</dbReference>
<keyword evidence="2" id="KW-0539">Nucleus</keyword>
<name>A0AAJ7T9D3_PETMA</name>
<dbReference type="Pfam" id="PF06294">
    <property type="entry name" value="CH_2"/>
    <property type="match status" value="1"/>
</dbReference>
<reference evidence="8" key="1">
    <citation type="submission" date="2025-08" db="UniProtKB">
        <authorList>
            <consortium name="RefSeq"/>
        </authorList>
    </citation>
    <scope>IDENTIFICATION</scope>
    <source>
        <tissue evidence="8">Sperm</tissue>
    </source>
</reference>
<proteinExistence type="predicted"/>
<evidence type="ECO:0000256" key="1">
    <source>
        <dbReference type="ARBA" id="ARBA00004123"/>
    </source>
</evidence>
<evidence type="ECO:0000256" key="3">
    <source>
        <dbReference type="ARBA" id="ARBA00058372"/>
    </source>
</evidence>
<dbReference type="RefSeq" id="XP_032812538.1">
    <property type="nucleotide sequence ID" value="XM_032956647.1"/>
</dbReference>
<organism evidence="7 8">
    <name type="scientific">Petromyzon marinus</name>
    <name type="common">Sea lamprey</name>
    <dbReference type="NCBI Taxonomy" id="7757"/>
    <lineage>
        <taxon>Eukaryota</taxon>
        <taxon>Metazoa</taxon>
        <taxon>Chordata</taxon>
        <taxon>Craniata</taxon>
        <taxon>Vertebrata</taxon>
        <taxon>Cyclostomata</taxon>
        <taxon>Hyperoartia</taxon>
        <taxon>Petromyzontiformes</taxon>
        <taxon>Petromyzontidae</taxon>
        <taxon>Petromyzon</taxon>
    </lineage>
</organism>
<dbReference type="GO" id="GO:0005930">
    <property type="term" value="C:axoneme"/>
    <property type="evidence" value="ECO:0007669"/>
    <property type="project" value="TreeGrafter"/>
</dbReference>